<keyword evidence="2" id="KW-1185">Reference proteome</keyword>
<gene>
    <name evidence="1" type="ORF">DSO57_1027049</name>
</gene>
<dbReference type="EMBL" id="QTSX02000162">
    <property type="protein sequence ID" value="KAJ9088040.1"/>
    <property type="molecule type" value="Genomic_DNA"/>
</dbReference>
<organism evidence="1 2">
    <name type="scientific">Entomophthora muscae</name>
    <dbReference type="NCBI Taxonomy" id="34485"/>
    <lineage>
        <taxon>Eukaryota</taxon>
        <taxon>Fungi</taxon>
        <taxon>Fungi incertae sedis</taxon>
        <taxon>Zoopagomycota</taxon>
        <taxon>Entomophthoromycotina</taxon>
        <taxon>Entomophthoromycetes</taxon>
        <taxon>Entomophthorales</taxon>
        <taxon>Entomophthoraceae</taxon>
        <taxon>Entomophthora</taxon>
    </lineage>
</organism>
<accession>A0ACC2UME0</accession>
<protein>
    <submittedName>
        <fullName evidence="1">Uncharacterized protein</fullName>
    </submittedName>
</protein>
<evidence type="ECO:0000313" key="1">
    <source>
        <dbReference type="EMBL" id="KAJ9088040.1"/>
    </source>
</evidence>
<dbReference type="Proteomes" id="UP001165960">
    <property type="component" value="Unassembled WGS sequence"/>
</dbReference>
<comment type="caution">
    <text evidence="1">The sequence shown here is derived from an EMBL/GenBank/DDBJ whole genome shotgun (WGS) entry which is preliminary data.</text>
</comment>
<evidence type="ECO:0000313" key="2">
    <source>
        <dbReference type="Proteomes" id="UP001165960"/>
    </source>
</evidence>
<name>A0ACC2UME0_9FUNG</name>
<sequence length="102" mass="11578">MEEFPDIRCKKPGHLSWDCKFPHKILVVGAEPKEEDYTEYANIEEDNENHKNILSSQDKEKSLASFVVLTPSSPPILLPSTNLFRNLTPCNPLRGTLKKNPS</sequence>
<reference evidence="1" key="1">
    <citation type="submission" date="2022-04" db="EMBL/GenBank/DDBJ databases">
        <title>Genome of the entomopathogenic fungus Entomophthora muscae.</title>
        <authorList>
            <person name="Elya C."/>
            <person name="Lovett B.R."/>
            <person name="Lee E."/>
            <person name="Macias A.M."/>
            <person name="Hajek A.E."/>
            <person name="De Bivort B.L."/>
            <person name="Kasson M.T."/>
            <person name="De Fine Licht H.H."/>
            <person name="Stajich J.E."/>
        </authorList>
    </citation>
    <scope>NUCLEOTIDE SEQUENCE</scope>
    <source>
        <strain evidence="1">Berkeley</strain>
    </source>
</reference>
<proteinExistence type="predicted"/>